<gene>
    <name evidence="2" type="ORF">CIB84_005274</name>
</gene>
<dbReference type="GO" id="GO:0009072">
    <property type="term" value="P:aromatic amino acid metabolic process"/>
    <property type="evidence" value="ECO:0007669"/>
    <property type="project" value="InterPro"/>
</dbReference>
<dbReference type="AlphaFoldDB" id="A0A2P4T3N0"/>
<protein>
    <recommendedName>
        <fullName evidence="1">Biopterin-dependent aromatic amino acid hydroxylase family profile domain-containing protein</fullName>
    </recommendedName>
</protein>
<dbReference type="GO" id="GO:0016714">
    <property type="term" value="F:oxidoreductase activity, acting on paired donors, with incorporation or reduction of molecular oxygen, reduced pteridine as one donor, and incorporation of one atom of oxygen"/>
    <property type="evidence" value="ECO:0007669"/>
    <property type="project" value="InterPro"/>
</dbReference>
<organism evidence="2 3">
    <name type="scientific">Bambusicola thoracicus</name>
    <name type="common">Chinese bamboo-partridge</name>
    <name type="synonym">Perdix thoracica</name>
    <dbReference type="NCBI Taxonomy" id="9083"/>
    <lineage>
        <taxon>Eukaryota</taxon>
        <taxon>Metazoa</taxon>
        <taxon>Chordata</taxon>
        <taxon>Craniata</taxon>
        <taxon>Vertebrata</taxon>
        <taxon>Euteleostomi</taxon>
        <taxon>Archelosauria</taxon>
        <taxon>Archosauria</taxon>
        <taxon>Dinosauria</taxon>
        <taxon>Saurischia</taxon>
        <taxon>Theropoda</taxon>
        <taxon>Coelurosauria</taxon>
        <taxon>Aves</taxon>
        <taxon>Neognathae</taxon>
        <taxon>Galloanserae</taxon>
        <taxon>Galliformes</taxon>
        <taxon>Phasianidae</taxon>
        <taxon>Perdicinae</taxon>
        <taxon>Bambusicola</taxon>
    </lineage>
</organism>
<dbReference type="InterPro" id="IPR019774">
    <property type="entry name" value="Aromatic-AA_hydroxylase_C"/>
</dbReference>
<reference evidence="2 3" key="1">
    <citation type="submission" date="2018-01" db="EMBL/GenBank/DDBJ databases">
        <title>Comparison of the Chinese Bamboo Partridge and Red Junglefowl genome sequences highlights the importance of demography in genome evolution.</title>
        <authorList>
            <person name="Tiley G.P."/>
            <person name="Kimball R.T."/>
            <person name="Braun E.L."/>
            <person name="Burleigh J.G."/>
        </authorList>
    </citation>
    <scope>NUCLEOTIDE SEQUENCE [LARGE SCALE GENOMIC DNA]</scope>
    <source>
        <strain evidence="2">RTK389</strain>
        <tissue evidence="2">Blood</tissue>
    </source>
</reference>
<name>A0A2P4T3N0_BAMTH</name>
<evidence type="ECO:0000313" key="3">
    <source>
        <dbReference type="Proteomes" id="UP000237246"/>
    </source>
</evidence>
<dbReference type="InterPro" id="IPR036951">
    <property type="entry name" value="ArAA_hydroxylase_sf"/>
</dbReference>
<dbReference type="EMBL" id="PPHD01009998">
    <property type="protein sequence ID" value="POI30975.1"/>
    <property type="molecule type" value="Genomic_DNA"/>
</dbReference>
<evidence type="ECO:0000313" key="2">
    <source>
        <dbReference type="EMBL" id="POI30975.1"/>
    </source>
</evidence>
<dbReference type="Gene3D" id="1.10.800.10">
    <property type="entry name" value="Aromatic amino acid hydroxylase"/>
    <property type="match status" value="1"/>
</dbReference>
<proteinExistence type="predicted"/>
<feature type="non-terminal residue" evidence="2">
    <location>
        <position position="1"/>
    </location>
</feature>
<feature type="domain" description="Biopterin-dependent aromatic amino acid hydroxylase family profile" evidence="1">
    <location>
        <begin position="1"/>
        <end position="48"/>
    </location>
</feature>
<dbReference type="OrthoDB" id="9097227at2759"/>
<evidence type="ECO:0000259" key="1">
    <source>
        <dbReference type="Pfam" id="PF00351"/>
    </source>
</evidence>
<dbReference type="Proteomes" id="UP000237246">
    <property type="component" value="Unassembled WGS sequence"/>
</dbReference>
<sequence>NYAVKIKKPFSLCYDPFTSSIEVLDTPQKVKSEVSRLKEDLKNLCLSLDNLS</sequence>
<comment type="caution">
    <text evidence="2">The sequence shown here is derived from an EMBL/GenBank/DDBJ whole genome shotgun (WGS) entry which is preliminary data.</text>
</comment>
<dbReference type="GO" id="GO:0005506">
    <property type="term" value="F:iron ion binding"/>
    <property type="evidence" value="ECO:0007669"/>
    <property type="project" value="InterPro"/>
</dbReference>
<keyword evidence="3" id="KW-1185">Reference proteome</keyword>
<dbReference type="Pfam" id="PF00351">
    <property type="entry name" value="Biopterin_H"/>
    <property type="match status" value="1"/>
</dbReference>
<accession>A0A2P4T3N0</accession>